<proteinExistence type="predicted"/>
<dbReference type="InterPro" id="IPR013083">
    <property type="entry name" value="Znf_RING/FYVE/PHD"/>
</dbReference>
<dbReference type="SUPFAM" id="SSF57903">
    <property type="entry name" value="FYVE/PHD zinc finger"/>
    <property type="match status" value="1"/>
</dbReference>
<keyword evidence="1" id="KW-0479">Metal-binding</keyword>
<feature type="domain" description="Zinc finger PHD-type" evidence="5">
    <location>
        <begin position="133"/>
        <end position="185"/>
    </location>
</feature>
<protein>
    <recommendedName>
        <fullName evidence="5">Zinc finger PHD-type domain-containing protein</fullName>
    </recommendedName>
</protein>
<feature type="region of interest" description="Disordered" evidence="4">
    <location>
        <begin position="437"/>
        <end position="494"/>
    </location>
</feature>
<feature type="domain" description="Zinc finger PHD-type" evidence="5">
    <location>
        <begin position="341"/>
        <end position="399"/>
    </location>
</feature>
<dbReference type="PANTHER" id="PTHR13793">
    <property type="entry name" value="PHD FINGER PROTEINS"/>
    <property type="match status" value="1"/>
</dbReference>
<evidence type="ECO:0000256" key="2">
    <source>
        <dbReference type="ARBA" id="ARBA00022771"/>
    </source>
</evidence>
<dbReference type="InterPro" id="IPR011011">
    <property type="entry name" value="Znf_FYVE_PHD"/>
</dbReference>
<name>A0AAD3HFR1_9STRA</name>
<evidence type="ECO:0000256" key="1">
    <source>
        <dbReference type="ARBA" id="ARBA00022723"/>
    </source>
</evidence>
<dbReference type="SMART" id="SM00249">
    <property type="entry name" value="PHD"/>
    <property type="match status" value="2"/>
</dbReference>
<dbReference type="EMBL" id="BLLK01000075">
    <property type="protein sequence ID" value="GFH62000.1"/>
    <property type="molecule type" value="Genomic_DNA"/>
</dbReference>
<feature type="compositionally biased region" description="Acidic residues" evidence="4">
    <location>
        <begin position="437"/>
        <end position="460"/>
    </location>
</feature>
<feature type="compositionally biased region" description="Basic residues" evidence="4">
    <location>
        <begin position="468"/>
        <end position="482"/>
    </location>
</feature>
<reference evidence="6 7" key="1">
    <citation type="journal article" date="2021" name="Sci. Rep.">
        <title>The genome of the diatom Chaetoceros tenuissimus carries an ancient integrated fragment of an extant virus.</title>
        <authorList>
            <person name="Hongo Y."/>
            <person name="Kimura K."/>
            <person name="Takaki Y."/>
            <person name="Yoshida Y."/>
            <person name="Baba S."/>
            <person name="Kobayashi G."/>
            <person name="Nagasaki K."/>
            <person name="Hano T."/>
            <person name="Tomaru Y."/>
        </authorList>
    </citation>
    <scope>NUCLEOTIDE SEQUENCE [LARGE SCALE GENOMIC DNA]</scope>
    <source>
        <strain evidence="6 7">NIES-3715</strain>
    </source>
</reference>
<dbReference type="GO" id="GO:0006357">
    <property type="term" value="P:regulation of transcription by RNA polymerase II"/>
    <property type="evidence" value="ECO:0007669"/>
    <property type="project" value="TreeGrafter"/>
</dbReference>
<dbReference type="InterPro" id="IPR050701">
    <property type="entry name" value="Histone_Mod_Regulator"/>
</dbReference>
<evidence type="ECO:0000313" key="7">
    <source>
        <dbReference type="Proteomes" id="UP001054902"/>
    </source>
</evidence>
<organism evidence="6 7">
    <name type="scientific">Chaetoceros tenuissimus</name>
    <dbReference type="NCBI Taxonomy" id="426638"/>
    <lineage>
        <taxon>Eukaryota</taxon>
        <taxon>Sar</taxon>
        <taxon>Stramenopiles</taxon>
        <taxon>Ochrophyta</taxon>
        <taxon>Bacillariophyta</taxon>
        <taxon>Coscinodiscophyceae</taxon>
        <taxon>Chaetocerotophycidae</taxon>
        <taxon>Chaetocerotales</taxon>
        <taxon>Chaetocerotaceae</taxon>
        <taxon>Chaetoceros</taxon>
    </lineage>
</organism>
<evidence type="ECO:0000256" key="3">
    <source>
        <dbReference type="ARBA" id="ARBA00022833"/>
    </source>
</evidence>
<evidence type="ECO:0000256" key="4">
    <source>
        <dbReference type="SAM" id="MobiDB-lite"/>
    </source>
</evidence>
<dbReference type="Proteomes" id="UP001054902">
    <property type="component" value="Unassembled WGS sequence"/>
</dbReference>
<dbReference type="AlphaFoldDB" id="A0AAD3HFR1"/>
<dbReference type="GO" id="GO:0008270">
    <property type="term" value="F:zinc ion binding"/>
    <property type="evidence" value="ECO:0007669"/>
    <property type="project" value="UniProtKB-KW"/>
</dbReference>
<evidence type="ECO:0000259" key="5">
    <source>
        <dbReference type="SMART" id="SM00249"/>
    </source>
</evidence>
<keyword evidence="3" id="KW-0862">Zinc</keyword>
<sequence>MSEIHIIEEEGEGAKSPMEISSPEHVYETQANPNNEATQENLSNLSETLNLEGSLKSYLGKHILKDFEGTTYVGKITELLKDEDDGTPFLQVAYEDGDTEEFVEEDMELLDELIEEHQLRESPTKFVFDKNLICDICNKGDGYKGMTMQKCSECGVAVHEDCYGINSDAFLSGRKWKQWKCHACASIGQTVSASRQSNSNIDDVTITERPVNCAFCNIHSGTHAMHPLYNTHGSKGLPIVSGKSQEEGIQWVHTLCAFALGEHHQTQSLVYFCDDNGNFDGKENDDDSISSSEEEEQRRSQLDFTYRKGDYTLVSTTTHRFLLNNETDETMGLLIDHQHLKCLLCNRNSHHSKMIPVQCEDKECLKAFHVGCAKWGNAYGVTFKYFPGKKSYGCCPQHSHLKFSDMQSGSNSTNGDKLSLEERRRLRNIGNEAMDEDYLSYDESSSEDEEEEHQDQEPSEEVNTQVSHTKKRKKRRHPSQQRRKNDSLISNSEKYYNRKKDITSICKKMKKDLQARLKGCISIEGIDKAYRRCKSHFQSQESISSAKFDACWSEIEEDLERMMDHAKQHLESPLKVSGKRQKANRYSNDDSRDKWAHLFVKSGFQMGDPRSRIASGWD</sequence>
<gene>
    <name evidence="6" type="ORF">CTEN210_18476</name>
</gene>
<dbReference type="InterPro" id="IPR001965">
    <property type="entry name" value="Znf_PHD"/>
</dbReference>
<accession>A0AAD3HFR1</accession>
<keyword evidence="2" id="KW-0863">Zinc-finger</keyword>
<dbReference type="Gene3D" id="3.30.40.10">
    <property type="entry name" value="Zinc/RING finger domain, C3HC4 (zinc finger)"/>
    <property type="match status" value="2"/>
</dbReference>
<dbReference type="PANTHER" id="PTHR13793:SF107">
    <property type="entry name" value="BROMODOMAIN-CONTAINING PROTEIN HOMOLOG"/>
    <property type="match status" value="1"/>
</dbReference>
<keyword evidence="7" id="KW-1185">Reference proteome</keyword>
<evidence type="ECO:0000313" key="6">
    <source>
        <dbReference type="EMBL" id="GFH62000.1"/>
    </source>
</evidence>
<comment type="caution">
    <text evidence="6">The sequence shown here is derived from an EMBL/GenBank/DDBJ whole genome shotgun (WGS) entry which is preliminary data.</text>
</comment>